<organism evidence="1 2">
    <name type="scientific">Paraburkholderia phenoliruptrix</name>
    <dbReference type="NCBI Taxonomy" id="252970"/>
    <lineage>
        <taxon>Bacteria</taxon>
        <taxon>Pseudomonadati</taxon>
        <taxon>Pseudomonadota</taxon>
        <taxon>Betaproteobacteria</taxon>
        <taxon>Burkholderiales</taxon>
        <taxon>Burkholderiaceae</taxon>
        <taxon>Paraburkholderia</taxon>
    </lineage>
</organism>
<gene>
    <name evidence="1" type="ORF">LMG22037_06329</name>
</gene>
<dbReference type="EMBL" id="CADIKB010000063">
    <property type="protein sequence ID" value="CAB3739808.1"/>
    <property type="molecule type" value="Genomic_DNA"/>
</dbReference>
<proteinExistence type="predicted"/>
<sequence>MPTSQFVRGQVLKCLFPYDNASDRPGPHPHYCLYVQDVEVQDKRFVMVCYGTSRLDPALLRAHSGMILSVRSPMIKGEMPGDVTHFVADHVALLPCNDDWIYGSFDARLDFVKESSRTKTPEHRRLYDAFVAFERVMKRAASDGMSLLIANGTVGLPPHITLR</sequence>
<dbReference type="AlphaFoldDB" id="A0A6J5CNH5"/>
<protein>
    <submittedName>
        <fullName evidence="1">Uncharacterized protein</fullName>
    </submittedName>
</protein>
<dbReference type="Proteomes" id="UP000494249">
    <property type="component" value="Unassembled WGS sequence"/>
</dbReference>
<evidence type="ECO:0000313" key="2">
    <source>
        <dbReference type="Proteomes" id="UP000494249"/>
    </source>
</evidence>
<dbReference type="RefSeq" id="WP_027693485.1">
    <property type="nucleotide sequence ID" value="NZ_CADFGL010000059.1"/>
</dbReference>
<dbReference type="GeneID" id="66513314"/>
<evidence type="ECO:0000313" key="1">
    <source>
        <dbReference type="EMBL" id="CAB3739808.1"/>
    </source>
</evidence>
<reference evidence="1 2" key="1">
    <citation type="submission" date="2020-04" db="EMBL/GenBank/DDBJ databases">
        <authorList>
            <person name="De Canck E."/>
        </authorList>
    </citation>
    <scope>NUCLEOTIDE SEQUENCE [LARGE SCALE GENOMIC DNA]</scope>
    <source>
        <strain evidence="1 2">LMG 22037</strain>
    </source>
</reference>
<name>A0A6J5CNH5_9BURK</name>
<accession>A0A6J5CNH5</accession>